<dbReference type="InterPro" id="IPR036514">
    <property type="entry name" value="SGNH_hydro_sf"/>
</dbReference>
<dbReference type="GO" id="GO:0006083">
    <property type="term" value="P:acetate metabolic process"/>
    <property type="evidence" value="ECO:0007669"/>
    <property type="project" value="EnsemblFungi"/>
</dbReference>
<dbReference type="STRING" id="669874.A0A1E4TTJ2"/>
<organism evidence="2 3">
    <name type="scientific">Pachysolen tannophilus NRRL Y-2460</name>
    <dbReference type="NCBI Taxonomy" id="669874"/>
    <lineage>
        <taxon>Eukaryota</taxon>
        <taxon>Fungi</taxon>
        <taxon>Dikarya</taxon>
        <taxon>Ascomycota</taxon>
        <taxon>Saccharomycotina</taxon>
        <taxon>Pichiomycetes</taxon>
        <taxon>Pachysolenaceae</taxon>
        <taxon>Pachysolen</taxon>
    </lineage>
</organism>
<dbReference type="AlphaFoldDB" id="A0A1E4TTJ2"/>
<protein>
    <recommendedName>
        <fullName evidence="1">SGNH hydrolase-type esterase domain-containing protein</fullName>
    </recommendedName>
</protein>
<sequence length="265" mass="30946">MSLQFNRFLLFGDSITEFCFDQRPYLRLRPNASENTEALHFSLGAALANDYSRKLDILRRGFAGYSTRQARLILPLIFQNDHDNLPETQKIKIMTIFFGTNDCVNGGPQRVPLDEFADNLKFMIEESLKRNIKLIIVGPSYHDPTKWEPDRMDQVAMGWIRTTENTVRYTKELKKLSAEYNLPFLDLHALFEDYSIKNKIDAESLLVDGVHYTGDGYKIFYDALIKAIDENYPELSSQNLERRLPYWRDIDDKVFAQKLQNELKK</sequence>
<evidence type="ECO:0000259" key="1">
    <source>
        <dbReference type="Pfam" id="PF13472"/>
    </source>
</evidence>
<dbReference type="Gene3D" id="3.40.50.1110">
    <property type="entry name" value="SGNH hydrolase"/>
    <property type="match status" value="1"/>
</dbReference>
<dbReference type="SUPFAM" id="SSF52266">
    <property type="entry name" value="SGNH hydrolase"/>
    <property type="match status" value="1"/>
</dbReference>
<dbReference type="Proteomes" id="UP000094236">
    <property type="component" value="Unassembled WGS sequence"/>
</dbReference>
<proteinExistence type="predicted"/>
<dbReference type="EMBL" id="KV454014">
    <property type="protein sequence ID" value="ODV95113.1"/>
    <property type="molecule type" value="Genomic_DNA"/>
</dbReference>
<evidence type="ECO:0000313" key="2">
    <source>
        <dbReference type="EMBL" id="ODV95113.1"/>
    </source>
</evidence>
<reference evidence="3" key="1">
    <citation type="submission" date="2016-05" db="EMBL/GenBank/DDBJ databases">
        <title>Comparative genomics of biotechnologically important yeasts.</title>
        <authorList>
            <consortium name="DOE Joint Genome Institute"/>
            <person name="Riley R."/>
            <person name="Haridas S."/>
            <person name="Wolfe K.H."/>
            <person name="Lopes M.R."/>
            <person name="Hittinger C.T."/>
            <person name="Goker M."/>
            <person name="Salamov A."/>
            <person name="Wisecaver J."/>
            <person name="Long T.M."/>
            <person name="Aerts A.L."/>
            <person name="Barry K."/>
            <person name="Choi C."/>
            <person name="Clum A."/>
            <person name="Coughlan A.Y."/>
            <person name="Deshpande S."/>
            <person name="Douglass A.P."/>
            <person name="Hanson S.J."/>
            <person name="Klenk H.-P."/>
            <person name="Labutti K."/>
            <person name="Lapidus A."/>
            <person name="Lindquist E."/>
            <person name="Lipzen A."/>
            <person name="Meier-Kolthoff J.P."/>
            <person name="Ohm R.A."/>
            <person name="Otillar R.P."/>
            <person name="Pangilinan J."/>
            <person name="Peng Y."/>
            <person name="Rokas A."/>
            <person name="Rosa C.A."/>
            <person name="Scheuner C."/>
            <person name="Sibirny A.A."/>
            <person name="Slot J.C."/>
            <person name="Stielow J.B."/>
            <person name="Sun H."/>
            <person name="Kurtzman C.P."/>
            <person name="Blackwell M."/>
            <person name="Grigoriev I.V."/>
            <person name="Jeffries T.W."/>
        </authorList>
    </citation>
    <scope>NUCLEOTIDE SEQUENCE [LARGE SCALE GENOMIC DNA]</scope>
    <source>
        <strain evidence="3">NRRL Y-2460</strain>
    </source>
</reference>
<dbReference type="InterPro" id="IPR045136">
    <property type="entry name" value="Iah1-like"/>
</dbReference>
<dbReference type="Pfam" id="PF13472">
    <property type="entry name" value="Lipase_GDSL_2"/>
    <property type="match status" value="1"/>
</dbReference>
<dbReference type="PANTHER" id="PTHR14209">
    <property type="entry name" value="ISOAMYL ACETATE-HYDROLYZING ESTERASE 1"/>
    <property type="match status" value="1"/>
</dbReference>
<dbReference type="InterPro" id="IPR013830">
    <property type="entry name" value="SGNH_hydro"/>
</dbReference>
<name>A0A1E4TTJ2_PACTA</name>
<feature type="domain" description="SGNH hydrolase-type esterase" evidence="1">
    <location>
        <begin position="10"/>
        <end position="219"/>
    </location>
</feature>
<keyword evidence="3" id="KW-1185">Reference proteome</keyword>
<gene>
    <name evidence="2" type="ORF">PACTADRAFT_57624</name>
</gene>
<dbReference type="PANTHER" id="PTHR14209:SF19">
    <property type="entry name" value="ISOAMYL ACETATE-HYDROLYZING ESTERASE 1 HOMOLOG"/>
    <property type="match status" value="1"/>
</dbReference>
<dbReference type="OrthoDB" id="671439at2759"/>
<dbReference type="CDD" id="cd01838">
    <property type="entry name" value="Isoamyl_acetate_hydrolase_like"/>
    <property type="match status" value="1"/>
</dbReference>
<evidence type="ECO:0000313" key="3">
    <source>
        <dbReference type="Proteomes" id="UP000094236"/>
    </source>
</evidence>
<accession>A0A1E4TTJ2</accession>
<dbReference type="GO" id="GO:0016788">
    <property type="term" value="F:hydrolase activity, acting on ester bonds"/>
    <property type="evidence" value="ECO:0007669"/>
    <property type="project" value="EnsemblFungi"/>
</dbReference>